<dbReference type="STRING" id="1284.SHYC_06545"/>
<dbReference type="GO" id="GO:0017168">
    <property type="term" value="F:5-oxoprolinase (ATP-hydrolyzing) activity"/>
    <property type="evidence" value="ECO:0007669"/>
    <property type="project" value="UniProtKB-UniRule"/>
</dbReference>
<dbReference type="NCBIfam" id="NF003813">
    <property type="entry name" value="PRK05406.1-2"/>
    <property type="match status" value="1"/>
</dbReference>
<dbReference type="AlphaFoldDB" id="A0A2T4R6S1"/>
<dbReference type="NCBIfam" id="NF003816">
    <property type="entry name" value="PRK05406.1-5"/>
    <property type="match status" value="1"/>
</dbReference>
<dbReference type="Pfam" id="PF03746">
    <property type="entry name" value="LamB_YcsF"/>
    <property type="match status" value="1"/>
</dbReference>
<comment type="function">
    <text evidence="1">Catalyzes the cleavage of 5-oxoproline to form L-glutamate coupled to the hydrolysis of ATP to ADP and inorganic phosphate.</text>
</comment>
<dbReference type="EMBL" id="QXVO01000010">
    <property type="protein sequence ID" value="RIO46419.1"/>
    <property type="molecule type" value="Genomic_DNA"/>
</dbReference>
<keyword evidence="1" id="KW-0067">ATP-binding</keyword>
<sequence>MRKVDLNCDLGESFGNYTIGNDYKVIPLITSANVACGFHAGDPMVIQKTVHLAKENEVSVGAHPGFPDLQGFGRRNLDMTHDDIYSMLIYQIGAVRAFCNLHDVPLNHVKPHGALYQMGAKDRAIARVIAQAVFDIDPNLIFVGLSQSYLIEEAQKVGLQTASEVFADRRYEANGQLVSRKHNHAVIEDTEEAISQVVKMVTQGTVTATNGEDIHIKADTICVHGDGAHALEFVKQIRDALSKVGVNIVKLGG</sequence>
<dbReference type="Proteomes" id="UP000285625">
    <property type="component" value="Unassembled WGS sequence"/>
</dbReference>
<organism evidence="2 3">
    <name type="scientific">Staphylococcus hyicus</name>
    <dbReference type="NCBI Taxonomy" id="1284"/>
    <lineage>
        <taxon>Bacteria</taxon>
        <taxon>Bacillati</taxon>
        <taxon>Bacillota</taxon>
        <taxon>Bacilli</taxon>
        <taxon>Bacillales</taxon>
        <taxon>Staphylococcaceae</taxon>
        <taxon>Staphylococcus</taxon>
    </lineage>
</organism>
<dbReference type="SUPFAM" id="SSF88713">
    <property type="entry name" value="Glycoside hydrolase/deacetylase"/>
    <property type="match status" value="1"/>
</dbReference>
<dbReference type="RefSeq" id="WP_107633030.1">
    <property type="nucleotide sequence ID" value="NZ_CP170218.1"/>
</dbReference>
<evidence type="ECO:0000313" key="3">
    <source>
        <dbReference type="Proteomes" id="UP000285625"/>
    </source>
</evidence>
<dbReference type="EC" id="3.5.2.9" evidence="1"/>
<dbReference type="CDD" id="cd10787">
    <property type="entry name" value="LamB_YcsF_like"/>
    <property type="match status" value="1"/>
</dbReference>
<dbReference type="InterPro" id="IPR005501">
    <property type="entry name" value="LamB/YcsF/PxpA-like"/>
</dbReference>
<comment type="similarity">
    <text evidence="1">Belongs to the LamB/PxpA family.</text>
</comment>
<dbReference type="Gene3D" id="3.20.20.370">
    <property type="entry name" value="Glycoside hydrolase/deacetylase"/>
    <property type="match status" value="1"/>
</dbReference>
<comment type="catalytic activity">
    <reaction evidence="1">
        <text>5-oxo-L-proline + ATP + 2 H2O = L-glutamate + ADP + phosphate + H(+)</text>
        <dbReference type="Rhea" id="RHEA:10348"/>
        <dbReference type="ChEBI" id="CHEBI:15377"/>
        <dbReference type="ChEBI" id="CHEBI:15378"/>
        <dbReference type="ChEBI" id="CHEBI:29985"/>
        <dbReference type="ChEBI" id="CHEBI:30616"/>
        <dbReference type="ChEBI" id="CHEBI:43474"/>
        <dbReference type="ChEBI" id="CHEBI:58402"/>
        <dbReference type="ChEBI" id="CHEBI:456216"/>
        <dbReference type="EC" id="3.5.2.9"/>
    </reaction>
</comment>
<dbReference type="GO" id="GO:0005524">
    <property type="term" value="F:ATP binding"/>
    <property type="evidence" value="ECO:0007669"/>
    <property type="project" value="UniProtKB-UniRule"/>
</dbReference>
<comment type="caution">
    <text evidence="2">The sequence shown here is derived from an EMBL/GenBank/DDBJ whole genome shotgun (WGS) entry which is preliminary data.</text>
</comment>
<dbReference type="InterPro" id="IPR011330">
    <property type="entry name" value="Glyco_hydro/deAcase_b/a-brl"/>
</dbReference>
<accession>A0A2T4R6S1</accession>
<comment type="subunit">
    <text evidence="1">Forms a complex composed of PxpA, PxpB and PxpC.</text>
</comment>
<reference evidence="2 3" key="1">
    <citation type="journal article" date="2016" name="Front. Microbiol.">
        <title>Comprehensive Phylogenetic Analysis of Bovine Non-aureus Staphylococci Species Based on Whole-Genome Sequencing.</title>
        <authorList>
            <person name="Naushad S."/>
            <person name="Barkema H.W."/>
            <person name="Luby C."/>
            <person name="Condas L.A."/>
            <person name="Nobrega D.B."/>
            <person name="Carson D.A."/>
            <person name="De Buck J."/>
        </authorList>
    </citation>
    <scope>NUCLEOTIDE SEQUENCE [LARGE SCALE GENOMIC DNA]</scope>
    <source>
        <strain evidence="2 3">SNUC 5959</strain>
    </source>
</reference>
<dbReference type="PANTHER" id="PTHR30292">
    <property type="entry name" value="UNCHARACTERIZED PROTEIN YBGL-RELATED"/>
    <property type="match status" value="1"/>
</dbReference>
<dbReference type="NCBIfam" id="NF003814">
    <property type="entry name" value="PRK05406.1-3"/>
    <property type="match status" value="1"/>
</dbReference>
<keyword evidence="1 2" id="KW-0378">Hydrolase</keyword>
<protein>
    <recommendedName>
        <fullName evidence="1">5-oxoprolinase subunit A</fullName>
        <shortName evidence="1">5-OPase subunit A</shortName>
        <ecNumber evidence="1">3.5.2.9</ecNumber>
    </recommendedName>
    <alternativeName>
        <fullName evidence="1">5-oxoprolinase (ATP-hydrolyzing) subunit A</fullName>
    </alternativeName>
</protein>
<dbReference type="GO" id="GO:0005975">
    <property type="term" value="P:carbohydrate metabolic process"/>
    <property type="evidence" value="ECO:0007669"/>
    <property type="project" value="InterPro"/>
</dbReference>
<dbReference type="PANTHER" id="PTHR30292:SF0">
    <property type="entry name" value="5-OXOPROLINASE SUBUNIT A"/>
    <property type="match status" value="1"/>
</dbReference>
<dbReference type="HAMAP" id="MF_00691">
    <property type="entry name" value="PxpA"/>
    <property type="match status" value="1"/>
</dbReference>
<keyword evidence="1" id="KW-0547">Nucleotide-binding</keyword>
<evidence type="ECO:0000313" key="2">
    <source>
        <dbReference type="EMBL" id="RIO46419.1"/>
    </source>
</evidence>
<name>A0A2T4R6S1_STAHY</name>
<proteinExistence type="inferred from homology"/>
<gene>
    <name evidence="1 2" type="primary">pxpA</name>
    <name evidence="2" type="ORF">BUZ57_04715</name>
</gene>
<evidence type="ECO:0000256" key="1">
    <source>
        <dbReference type="HAMAP-Rule" id="MF_00691"/>
    </source>
</evidence>